<feature type="domain" description="LysM" evidence="1">
    <location>
        <begin position="26"/>
        <end position="75"/>
    </location>
</feature>
<sequence>MVLVVVAGLVTGLAFTAIGGGGGPARTITVEPGQTLSQIAAARLPAVPVDDAVARIRLANNLPSAQVQAGQRLVIPGG</sequence>
<dbReference type="InterPro" id="IPR036779">
    <property type="entry name" value="LysM_dom_sf"/>
</dbReference>
<dbReference type="Proteomes" id="UP000035721">
    <property type="component" value="Unassembled WGS sequence"/>
</dbReference>
<evidence type="ECO:0000313" key="2">
    <source>
        <dbReference type="EMBL" id="CCH76822.1"/>
    </source>
</evidence>
<keyword evidence="3" id="KW-1185">Reference proteome</keyword>
<protein>
    <recommendedName>
        <fullName evidence="1">LysM domain-containing protein</fullName>
    </recommendedName>
</protein>
<dbReference type="CDD" id="cd00118">
    <property type="entry name" value="LysM"/>
    <property type="match status" value="1"/>
</dbReference>
<name>A0A077LVI3_9MICO</name>
<dbReference type="EMBL" id="CAJB01000056">
    <property type="protein sequence ID" value="CCH76822.1"/>
    <property type="molecule type" value="Genomic_DNA"/>
</dbReference>
<dbReference type="InterPro" id="IPR018392">
    <property type="entry name" value="LysM"/>
</dbReference>
<dbReference type="Pfam" id="PF01476">
    <property type="entry name" value="LysM"/>
    <property type="match status" value="1"/>
</dbReference>
<organism evidence="2 3">
    <name type="scientific">Nostocoides japonicum T1-X7</name>
    <dbReference type="NCBI Taxonomy" id="1194083"/>
    <lineage>
        <taxon>Bacteria</taxon>
        <taxon>Bacillati</taxon>
        <taxon>Actinomycetota</taxon>
        <taxon>Actinomycetes</taxon>
        <taxon>Micrococcales</taxon>
        <taxon>Intrasporangiaceae</taxon>
        <taxon>Nostocoides</taxon>
    </lineage>
</organism>
<dbReference type="PROSITE" id="PS51782">
    <property type="entry name" value="LYSM"/>
    <property type="match status" value="1"/>
</dbReference>
<evidence type="ECO:0000259" key="1">
    <source>
        <dbReference type="PROSITE" id="PS51782"/>
    </source>
</evidence>
<accession>A0A077LVI3</accession>
<gene>
    <name evidence="2" type="ORF">BN12_1490017</name>
</gene>
<reference evidence="2 3" key="1">
    <citation type="journal article" date="2013" name="ISME J.">
        <title>A metabolic model for members of the genus Tetrasphaera involved in enhanced biological phosphorus removal.</title>
        <authorList>
            <person name="Kristiansen R."/>
            <person name="Nguyen H.T.T."/>
            <person name="Saunders A.M."/>
            <person name="Nielsen J.L."/>
            <person name="Wimmer R."/>
            <person name="Le V.Q."/>
            <person name="McIlroy S.J."/>
            <person name="Petrovski S."/>
            <person name="Seviour R.J."/>
            <person name="Calteau A."/>
            <person name="Nielsen K.L."/>
            <person name="Nielsen P.H."/>
        </authorList>
    </citation>
    <scope>NUCLEOTIDE SEQUENCE [LARGE SCALE GENOMIC DNA]</scope>
    <source>
        <strain evidence="2 3">T1-X7</strain>
    </source>
</reference>
<dbReference type="Gene3D" id="3.10.350.10">
    <property type="entry name" value="LysM domain"/>
    <property type="match status" value="1"/>
</dbReference>
<dbReference type="AlphaFoldDB" id="A0A077LVI3"/>
<proteinExistence type="predicted"/>
<evidence type="ECO:0000313" key="3">
    <source>
        <dbReference type="Proteomes" id="UP000035721"/>
    </source>
</evidence>
<dbReference type="STRING" id="1194083.BN12_1490017"/>
<dbReference type="SMART" id="SM00257">
    <property type="entry name" value="LysM"/>
    <property type="match status" value="1"/>
</dbReference>
<comment type="caution">
    <text evidence="2">The sequence shown here is derived from an EMBL/GenBank/DDBJ whole genome shotgun (WGS) entry which is preliminary data.</text>
</comment>